<keyword evidence="2" id="KW-1133">Transmembrane helix</keyword>
<feature type="chain" id="PRO_5042236171" evidence="3">
    <location>
        <begin position="21"/>
        <end position="427"/>
    </location>
</feature>
<name>A0AAD8Q7N4_9PEZI</name>
<proteinExistence type="predicted"/>
<feature type="region of interest" description="Disordered" evidence="1">
    <location>
        <begin position="267"/>
        <end position="427"/>
    </location>
</feature>
<feature type="signal peptide" evidence="3">
    <location>
        <begin position="1"/>
        <end position="20"/>
    </location>
</feature>
<dbReference type="Proteomes" id="UP001230504">
    <property type="component" value="Unassembled WGS sequence"/>
</dbReference>
<comment type="caution">
    <text evidence="4">The sequence shown here is derived from an EMBL/GenBank/DDBJ whole genome shotgun (WGS) entry which is preliminary data.</text>
</comment>
<organism evidence="4 5">
    <name type="scientific">Colletotrichum navitas</name>
    <dbReference type="NCBI Taxonomy" id="681940"/>
    <lineage>
        <taxon>Eukaryota</taxon>
        <taxon>Fungi</taxon>
        <taxon>Dikarya</taxon>
        <taxon>Ascomycota</taxon>
        <taxon>Pezizomycotina</taxon>
        <taxon>Sordariomycetes</taxon>
        <taxon>Hypocreomycetidae</taxon>
        <taxon>Glomerellales</taxon>
        <taxon>Glomerellaceae</taxon>
        <taxon>Colletotrichum</taxon>
        <taxon>Colletotrichum graminicola species complex</taxon>
    </lineage>
</organism>
<feature type="compositionally biased region" description="Polar residues" evidence="1">
    <location>
        <begin position="356"/>
        <end position="384"/>
    </location>
</feature>
<sequence length="427" mass="45298">MATLFRYAAGLAVLASLANATVSSRLPRATTTFNFPLDQFAPRPTKAPVYGDLRKRQSSSDVTVLVAPDNTCGYISGRAGAEYTCGGTATCALMPAVNSNVLGRVACCGTQNCNAPRTCFDYKDIYTSSLCDSGCRVDTETRKCTETGQPYCRTVSFSDDIYGYWCASEENSTPQVVLTTYAGQRARQWSELVVTLGDTTSSRATRPTATSASAQESSTSPAPVPDPKDKTSSTPVGAIVGGVVGGVAVIALALFGIWFLIRKKNHNGGPQGQQQQQQQQPQMSYAQPPQGSPSQYAATTHTQSIYDPKFGGPSGYPQSFGGTPPPPPQDGYQHQQPYFAAAGAGNGNAVPDRTDTTSPGSVSQMTHSNTNNDMNDRYSMQATSPQTTQGGFQQFGQAPPPQQQPPPTIHEAPTTADGHRGHMHELA</sequence>
<feature type="transmembrane region" description="Helical" evidence="2">
    <location>
        <begin position="236"/>
        <end position="261"/>
    </location>
</feature>
<keyword evidence="5" id="KW-1185">Reference proteome</keyword>
<dbReference type="EMBL" id="JAHLJV010000013">
    <property type="protein sequence ID" value="KAK1596084.1"/>
    <property type="molecule type" value="Genomic_DNA"/>
</dbReference>
<evidence type="ECO:0000313" key="5">
    <source>
        <dbReference type="Proteomes" id="UP001230504"/>
    </source>
</evidence>
<accession>A0AAD8Q7N4</accession>
<feature type="compositionally biased region" description="Pro residues" evidence="1">
    <location>
        <begin position="398"/>
        <end position="408"/>
    </location>
</feature>
<keyword evidence="2" id="KW-0472">Membrane</keyword>
<evidence type="ECO:0000256" key="3">
    <source>
        <dbReference type="SAM" id="SignalP"/>
    </source>
</evidence>
<feature type="compositionally biased region" description="Low complexity" evidence="1">
    <location>
        <begin position="330"/>
        <end position="349"/>
    </location>
</feature>
<reference evidence="4" key="1">
    <citation type="submission" date="2021-06" db="EMBL/GenBank/DDBJ databases">
        <title>Comparative genomics, transcriptomics and evolutionary studies reveal genomic signatures of adaptation to plant cell wall in hemibiotrophic fungi.</title>
        <authorList>
            <consortium name="DOE Joint Genome Institute"/>
            <person name="Baroncelli R."/>
            <person name="Diaz J.F."/>
            <person name="Benocci T."/>
            <person name="Peng M."/>
            <person name="Battaglia E."/>
            <person name="Haridas S."/>
            <person name="Andreopoulos W."/>
            <person name="Labutti K."/>
            <person name="Pangilinan J."/>
            <person name="Floch G.L."/>
            <person name="Makela M.R."/>
            <person name="Henrissat B."/>
            <person name="Grigoriev I.V."/>
            <person name="Crouch J.A."/>
            <person name="De Vries R.P."/>
            <person name="Sukno S.A."/>
            <person name="Thon M.R."/>
        </authorList>
    </citation>
    <scope>NUCLEOTIDE SEQUENCE</scope>
    <source>
        <strain evidence="4">CBS 125086</strain>
    </source>
</reference>
<dbReference type="RefSeq" id="XP_060417003.1">
    <property type="nucleotide sequence ID" value="XM_060559886.1"/>
</dbReference>
<feature type="compositionally biased region" description="Polar residues" evidence="1">
    <location>
        <begin position="283"/>
        <end position="305"/>
    </location>
</feature>
<feature type="compositionally biased region" description="Low complexity" evidence="1">
    <location>
        <begin position="385"/>
        <end position="397"/>
    </location>
</feature>
<feature type="compositionally biased region" description="Basic and acidic residues" evidence="1">
    <location>
        <begin position="417"/>
        <end position="427"/>
    </location>
</feature>
<dbReference type="AlphaFoldDB" id="A0AAD8Q7N4"/>
<gene>
    <name evidence="4" type="ORF">LY79DRAFT_577565</name>
</gene>
<protein>
    <submittedName>
        <fullName evidence="4">Uncharacterized protein</fullName>
    </submittedName>
</protein>
<feature type="region of interest" description="Disordered" evidence="1">
    <location>
        <begin position="198"/>
        <end position="233"/>
    </location>
</feature>
<feature type="compositionally biased region" description="Low complexity" evidence="1">
    <location>
        <begin position="272"/>
        <end position="282"/>
    </location>
</feature>
<evidence type="ECO:0000256" key="2">
    <source>
        <dbReference type="SAM" id="Phobius"/>
    </source>
</evidence>
<feature type="compositionally biased region" description="Low complexity" evidence="1">
    <location>
        <begin position="199"/>
        <end position="221"/>
    </location>
</feature>
<evidence type="ECO:0000256" key="1">
    <source>
        <dbReference type="SAM" id="MobiDB-lite"/>
    </source>
</evidence>
<evidence type="ECO:0000313" key="4">
    <source>
        <dbReference type="EMBL" id="KAK1596084.1"/>
    </source>
</evidence>
<dbReference type="GeneID" id="85444126"/>
<keyword evidence="3" id="KW-0732">Signal</keyword>
<keyword evidence="2" id="KW-0812">Transmembrane</keyword>